<evidence type="ECO:0000313" key="2">
    <source>
        <dbReference type="Proteomes" id="UP000695000"/>
    </source>
</evidence>
<name>A0ABM1N120_NICVS</name>
<keyword evidence="2" id="KW-1185">Reference proteome</keyword>
<dbReference type="RefSeq" id="XP_017780520.1">
    <property type="nucleotide sequence ID" value="XM_017925031.1"/>
</dbReference>
<protein>
    <submittedName>
        <fullName evidence="3">Methyltransferase-like protein 25</fullName>
    </submittedName>
</protein>
<evidence type="ECO:0000259" key="1">
    <source>
        <dbReference type="Pfam" id="PF13679"/>
    </source>
</evidence>
<dbReference type="GeneID" id="108565520"/>
<proteinExistence type="predicted"/>
<dbReference type="InterPro" id="IPR029063">
    <property type="entry name" value="SAM-dependent_MTases_sf"/>
</dbReference>
<accession>A0ABM1N120</accession>
<dbReference type="InterPro" id="IPR052220">
    <property type="entry name" value="METTL25"/>
</dbReference>
<gene>
    <name evidence="3" type="primary">LOC108565520</name>
</gene>
<dbReference type="SUPFAM" id="SSF53335">
    <property type="entry name" value="S-adenosyl-L-methionine-dependent methyltransferases"/>
    <property type="match status" value="1"/>
</dbReference>
<dbReference type="Pfam" id="PF13679">
    <property type="entry name" value="Methyltransf_32"/>
    <property type="match status" value="1"/>
</dbReference>
<dbReference type="Proteomes" id="UP000695000">
    <property type="component" value="Unplaced"/>
</dbReference>
<feature type="domain" description="Methyltransferase" evidence="1">
    <location>
        <begin position="121"/>
        <end position="276"/>
    </location>
</feature>
<organism evidence="2 3">
    <name type="scientific">Nicrophorus vespilloides</name>
    <name type="common">Boreal carrion beetle</name>
    <dbReference type="NCBI Taxonomy" id="110193"/>
    <lineage>
        <taxon>Eukaryota</taxon>
        <taxon>Metazoa</taxon>
        <taxon>Ecdysozoa</taxon>
        <taxon>Arthropoda</taxon>
        <taxon>Hexapoda</taxon>
        <taxon>Insecta</taxon>
        <taxon>Pterygota</taxon>
        <taxon>Neoptera</taxon>
        <taxon>Endopterygota</taxon>
        <taxon>Coleoptera</taxon>
        <taxon>Polyphaga</taxon>
        <taxon>Staphyliniformia</taxon>
        <taxon>Silphidae</taxon>
        <taxon>Nicrophorinae</taxon>
        <taxon>Nicrophorus</taxon>
    </lineage>
</organism>
<dbReference type="PANTHER" id="PTHR12496:SF9">
    <property type="entry name" value="METHYLTRANSFERASE-LIKE PROTEIN 25-RELATED"/>
    <property type="match status" value="1"/>
</dbReference>
<dbReference type="InterPro" id="IPR025714">
    <property type="entry name" value="Methyltranfer_dom"/>
</dbReference>
<dbReference type="PANTHER" id="PTHR12496">
    <property type="entry name" value="CGI-41 METHYLTRANSFERASE"/>
    <property type="match status" value="1"/>
</dbReference>
<evidence type="ECO:0000313" key="3">
    <source>
        <dbReference type="RefSeq" id="XP_017780520.1"/>
    </source>
</evidence>
<sequence length="458" mass="51554">MRGRAVEVIDRLIAFLDQHLSLSGGHMVDYFTESLYANRVSPQIRNEIKCAGFEVVIEDILNCRETAGATRLNDYVRTAKSLSLYNASSVCMNLADFREKLVSMSGEEISGLKLEVFMKEKKSHEVETLSAIAASVRKIAKTSHLVDIGDGKGYLSSLIAFQHGVPILGVDASLTNTTSAIRRAEKLGKHWHTIAKTPKGAVRIGELYKQVTQYVTERTDFDALVHDVFLQRTRGLGVIGLHTCGDLGPTSLRIFKTNDNVKSICNVSCCYHLLNENYIASGMQNLGQQQQQGFPMSQYLKNKKYSLGRATRMLAAQSIDRILAHQDLPSKTIFYRALLQLVLSKHCDPMPESHVGKFRKEPKDFTEYAREAMRRLQVSSDAITDEDLESFYKRNEESRTALNVYHLLRSMLAPAVESLILLDRYLFLLEEGIEDAFLVQLFDPVISPRCYGLIAFKK</sequence>
<reference evidence="3" key="1">
    <citation type="submission" date="2025-08" db="UniProtKB">
        <authorList>
            <consortium name="RefSeq"/>
        </authorList>
    </citation>
    <scope>IDENTIFICATION</scope>
    <source>
        <tissue evidence="3">Whole Larva</tissue>
    </source>
</reference>